<keyword evidence="2" id="KW-1185">Reference proteome</keyword>
<dbReference type="KEGG" id="sbf:JCM31447_25580"/>
<dbReference type="Proteomes" id="UP000291236">
    <property type="component" value="Chromosome"/>
</dbReference>
<gene>
    <name evidence="1" type="ORF">JCM31447_25580</name>
</gene>
<evidence type="ECO:0000313" key="2">
    <source>
        <dbReference type="Proteomes" id="UP000291236"/>
    </source>
</evidence>
<dbReference type="AlphaFoldDB" id="A0A4P2VMC2"/>
<protein>
    <submittedName>
        <fullName evidence="1">Uncharacterized protein</fullName>
    </submittedName>
</protein>
<proteinExistence type="predicted"/>
<name>A0A4P2VMC2_FLUSA</name>
<sequence>MNNDIDKSTNPNNIEEKNPIHNQITAFLPMNFNNKFNFINMKL</sequence>
<dbReference type="EMBL" id="AP019368">
    <property type="protein sequence ID" value="BBH54101.1"/>
    <property type="molecule type" value="Genomic_DNA"/>
</dbReference>
<reference evidence="1 2" key="1">
    <citation type="submission" date="2018-12" db="EMBL/GenBank/DDBJ databases">
        <title>Rubrispira sanarue gen. nov., sp., nov., a member of the order Silvanigrellales, isolated from a brackish lake in Hamamatsu Japan.</title>
        <authorList>
            <person name="Maejima Y."/>
            <person name="Iino T."/>
            <person name="Muraguchi Y."/>
            <person name="Fukuda K."/>
            <person name="Nojiri H."/>
            <person name="Ohkuma M."/>
            <person name="Moriuchi R."/>
            <person name="Dohra H."/>
            <person name="Kimbara K."/>
            <person name="Shintani M."/>
        </authorList>
    </citation>
    <scope>NUCLEOTIDE SEQUENCE [LARGE SCALE GENOMIC DNA]</scope>
    <source>
        <strain evidence="1 2">RF1110005</strain>
    </source>
</reference>
<evidence type="ECO:0000313" key="1">
    <source>
        <dbReference type="EMBL" id="BBH54101.1"/>
    </source>
</evidence>
<accession>A0A4P2VMC2</accession>
<organism evidence="1 2">
    <name type="scientific">Fluviispira sanaruensis</name>
    <dbReference type="NCBI Taxonomy" id="2493639"/>
    <lineage>
        <taxon>Bacteria</taxon>
        <taxon>Pseudomonadati</taxon>
        <taxon>Bdellovibrionota</taxon>
        <taxon>Oligoflexia</taxon>
        <taxon>Silvanigrellales</taxon>
        <taxon>Silvanigrellaceae</taxon>
        <taxon>Fluviispira</taxon>
    </lineage>
</organism>